<keyword evidence="4 6" id="KW-1133">Transmembrane helix</keyword>
<dbReference type="RefSeq" id="XP_026064259.1">
    <property type="nucleotide sequence ID" value="XM_026208474.1"/>
</dbReference>
<evidence type="ECO:0000256" key="6">
    <source>
        <dbReference type="SAM" id="Phobius"/>
    </source>
</evidence>
<evidence type="ECO:0000256" key="2">
    <source>
        <dbReference type="ARBA" id="ARBA00006843"/>
    </source>
</evidence>
<name>A0A6P6JWJ5_CARAU</name>
<dbReference type="Pfam" id="PF04505">
    <property type="entry name" value="CD225"/>
    <property type="match status" value="1"/>
</dbReference>
<proteinExistence type="inferred from homology"/>
<organism evidence="7 8">
    <name type="scientific">Carassius auratus</name>
    <name type="common">Goldfish</name>
    <dbReference type="NCBI Taxonomy" id="7957"/>
    <lineage>
        <taxon>Eukaryota</taxon>
        <taxon>Metazoa</taxon>
        <taxon>Chordata</taxon>
        <taxon>Craniata</taxon>
        <taxon>Vertebrata</taxon>
        <taxon>Euteleostomi</taxon>
        <taxon>Actinopterygii</taxon>
        <taxon>Neopterygii</taxon>
        <taxon>Teleostei</taxon>
        <taxon>Ostariophysi</taxon>
        <taxon>Cypriniformes</taxon>
        <taxon>Cyprinidae</taxon>
        <taxon>Cyprininae</taxon>
        <taxon>Carassius</taxon>
    </lineage>
</organism>
<evidence type="ECO:0000256" key="1">
    <source>
        <dbReference type="ARBA" id="ARBA00004370"/>
    </source>
</evidence>
<feature type="transmembrane region" description="Helical" evidence="6">
    <location>
        <begin position="42"/>
        <end position="64"/>
    </location>
</feature>
<evidence type="ECO:0000256" key="3">
    <source>
        <dbReference type="ARBA" id="ARBA00022692"/>
    </source>
</evidence>
<feature type="transmembrane region" description="Helical" evidence="6">
    <location>
        <begin position="95"/>
        <end position="121"/>
    </location>
</feature>
<dbReference type="Proteomes" id="UP000515129">
    <property type="component" value="Chromosome 28"/>
</dbReference>
<keyword evidence="7" id="KW-1185">Reference proteome</keyword>
<sequence>MCEVKLNEVKVEENAFLAQPAPGADSHSITCQDISEHTDHRKLAICSIICGISCFGIMSLMYSVKARETKKRLKNEDSPETREMFKKYSEKACKWGIGSIVAWVVLILIFPLLLGFLSYVVTFID</sequence>
<gene>
    <name evidence="8" type="primary">LOC113047177</name>
</gene>
<accession>A0A6P6JWJ5</accession>
<comment type="subcellular location">
    <subcellularLocation>
        <location evidence="1">Membrane</location>
    </subcellularLocation>
</comment>
<reference evidence="8" key="1">
    <citation type="submission" date="2025-08" db="UniProtKB">
        <authorList>
            <consortium name="RefSeq"/>
        </authorList>
    </citation>
    <scope>IDENTIFICATION</scope>
    <source>
        <strain evidence="8">Wakin</strain>
        <tissue evidence="8">Muscle</tissue>
    </source>
</reference>
<evidence type="ECO:0000256" key="5">
    <source>
        <dbReference type="ARBA" id="ARBA00023136"/>
    </source>
</evidence>
<dbReference type="KEGG" id="caua:113047177"/>
<evidence type="ECO:0000313" key="7">
    <source>
        <dbReference type="Proteomes" id="UP000515129"/>
    </source>
</evidence>
<dbReference type="GO" id="GO:0016020">
    <property type="term" value="C:membrane"/>
    <property type="evidence" value="ECO:0007669"/>
    <property type="project" value="UniProtKB-SubCell"/>
</dbReference>
<protein>
    <submittedName>
        <fullName evidence="8">Transmembrane protein 265</fullName>
    </submittedName>
</protein>
<keyword evidence="5 6" id="KW-0472">Membrane</keyword>
<dbReference type="OrthoDB" id="9907795at2759"/>
<dbReference type="InterPro" id="IPR007593">
    <property type="entry name" value="CD225/Dispanin_fam"/>
</dbReference>
<dbReference type="AlphaFoldDB" id="A0A6P6JWJ5"/>
<keyword evidence="3 6" id="KW-0812">Transmembrane</keyword>
<evidence type="ECO:0000313" key="8">
    <source>
        <dbReference type="RefSeq" id="XP_026064259.1"/>
    </source>
</evidence>
<comment type="similarity">
    <text evidence="2">Belongs to the CD225/Dispanin family.</text>
</comment>
<evidence type="ECO:0000256" key="4">
    <source>
        <dbReference type="ARBA" id="ARBA00022989"/>
    </source>
</evidence>